<evidence type="ECO:0000256" key="1">
    <source>
        <dbReference type="ARBA" id="ARBA00022448"/>
    </source>
</evidence>
<dbReference type="PROSITE" id="PS51866">
    <property type="entry name" value="MOP"/>
    <property type="match status" value="1"/>
</dbReference>
<evidence type="ECO:0000256" key="5">
    <source>
        <dbReference type="ARBA" id="ARBA00022741"/>
    </source>
</evidence>
<dbReference type="InterPro" id="IPR008995">
    <property type="entry name" value="Mo/tungstate-bd_C_term_dom"/>
</dbReference>
<dbReference type="SMART" id="SM00382">
    <property type="entry name" value="AAA"/>
    <property type="match status" value="1"/>
</dbReference>
<dbReference type="RefSeq" id="WP_062947809.1">
    <property type="nucleotide sequence ID" value="NZ_LPVY01000001.1"/>
</dbReference>
<dbReference type="GO" id="GO:0140359">
    <property type="term" value="F:ABC-type transporter activity"/>
    <property type="evidence" value="ECO:0007669"/>
    <property type="project" value="InterPro"/>
</dbReference>
<evidence type="ECO:0000259" key="10">
    <source>
        <dbReference type="PROSITE" id="PS50893"/>
    </source>
</evidence>
<evidence type="ECO:0000256" key="3">
    <source>
        <dbReference type="ARBA" id="ARBA00022505"/>
    </source>
</evidence>
<dbReference type="InterPro" id="IPR011868">
    <property type="entry name" value="ModC_ABC_ATP-bd"/>
</dbReference>
<dbReference type="PANTHER" id="PTHR43514:SF4">
    <property type="entry name" value="ABC TRANSPORTER I FAMILY MEMBER 10"/>
    <property type="match status" value="1"/>
</dbReference>
<reference evidence="12 13" key="1">
    <citation type="submission" date="2015-12" db="EMBL/GenBank/DDBJ databases">
        <title>Genome sequence of Thalassospira lucentensis MCCC 1A02072.</title>
        <authorList>
            <person name="Lu L."/>
            <person name="Lai Q."/>
            <person name="Shao Z."/>
            <person name="Qian P."/>
        </authorList>
    </citation>
    <scope>NUCLEOTIDE SEQUENCE [LARGE SCALE GENOMIC DNA]</scope>
    <source>
        <strain evidence="12 13">MCCC 1A02072</strain>
    </source>
</reference>
<accession>A0A154LBU6</accession>
<keyword evidence="3 9" id="KW-0500">Molybdenum</keyword>
<dbReference type="InterPro" id="IPR004606">
    <property type="entry name" value="Mop_domain"/>
</dbReference>
<dbReference type="InterPro" id="IPR005116">
    <property type="entry name" value="Transp-assoc_OB_typ1"/>
</dbReference>
<dbReference type="Pfam" id="PF00005">
    <property type="entry name" value="ABC_tran"/>
    <property type="match status" value="1"/>
</dbReference>
<evidence type="ECO:0000313" key="12">
    <source>
        <dbReference type="EMBL" id="KZB69498.1"/>
    </source>
</evidence>
<dbReference type="InterPro" id="IPR003439">
    <property type="entry name" value="ABC_transporter-like_ATP-bd"/>
</dbReference>
<dbReference type="Proteomes" id="UP000076335">
    <property type="component" value="Unassembled WGS sequence"/>
</dbReference>
<dbReference type="InterPro" id="IPR050334">
    <property type="entry name" value="Molybdenum_import_ModC"/>
</dbReference>
<dbReference type="OrthoDB" id="9802264at2"/>
<dbReference type="GO" id="GO:0015098">
    <property type="term" value="F:molybdate ion transmembrane transporter activity"/>
    <property type="evidence" value="ECO:0007669"/>
    <property type="project" value="InterPro"/>
</dbReference>
<evidence type="ECO:0000256" key="4">
    <source>
        <dbReference type="ARBA" id="ARBA00022519"/>
    </source>
</evidence>
<dbReference type="NCBIfam" id="TIGR02142">
    <property type="entry name" value="modC_ABC"/>
    <property type="match status" value="1"/>
</dbReference>
<dbReference type="SUPFAM" id="SSF52540">
    <property type="entry name" value="P-loop containing nucleoside triphosphate hydrolases"/>
    <property type="match status" value="1"/>
</dbReference>
<dbReference type="Gene3D" id="2.40.50.100">
    <property type="match status" value="1"/>
</dbReference>
<keyword evidence="8" id="KW-0472">Membrane</keyword>
<dbReference type="GO" id="GO:0016020">
    <property type="term" value="C:membrane"/>
    <property type="evidence" value="ECO:0007669"/>
    <property type="project" value="InterPro"/>
</dbReference>
<protein>
    <submittedName>
        <fullName evidence="12">Molybdenum ABC transporter ATP-binding protein</fullName>
    </submittedName>
</protein>
<keyword evidence="6 12" id="KW-0067">ATP-binding</keyword>
<dbReference type="PROSITE" id="PS00211">
    <property type="entry name" value="ABC_TRANSPORTER_1"/>
    <property type="match status" value="1"/>
</dbReference>
<dbReference type="PROSITE" id="PS50893">
    <property type="entry name" value="ABC_TRANSPORTER_2"/>
    <property type="match status" value="1"/>
</dbReference>
<keyword evidence="1" id="KW-0813">Transport</keyword>
<name>A0A154LBU6_9PROT</name>
<dbReference type="GO" id="GO:0005524">
    <property type="term" value="F:ATP binding"/>
    <property type="evidence" value="ECO:0007669"/>
    <property type="project" value="UniProtKB-KW"/>
</dbReference>
<dbReference type="InterPro" id="IPR003593">
    <property type="entry name" value="AAA+_ATPase"/>
</dbReference>
<evidence type="ECO:0000259" key="11">
    <source>
        <dbReference type="PROSITE" id="PS51866"/>
    </source>
</evidence>
<dbReference type="Gene3D" id="3.40.50.300">
    <property type="entry name" value="P-loop containing nucleotide triphosphate hydrolases"/>
    <property type="match status" value="1"/>
</dbReference>
<organism evidence="12 13">
    <name type="scientific">Thalassospira lucentensis</name>
    <dbReference type="NCBI Taxonomy" id="168935"/>
    <lineage>
        <taxon>Bacteria</taxon>
        <taxon>Pseudomonadati</taxon>
        <taxon>Pseudomonadota</taxon>
        <taxon>Alphaproteobacteria</taxon>
        <taxon>Rhodospirillales</taxon>
        <taxon>Thalassospiraceae</taxon>
        <taxon>Thalassospira</taxon>
    </lineage>
</organism>
<evidence type="ECO:0000256" key="6">
    <source>
        <dbReference type="ARBA" id="ARBA00022840"/>
    </source>
</evidence>
<keyword evidence="4" id="KW-0997">Cell inner membrane</keyword>
<evidence type="ECO:0000256" key="7">
    <source>
        <dbReference type="ARBA" id="ARBA00022967"/>
    </source>
</evidence>
<comment type="caution">
    <text evidence="12">The sequence shown here is derived from an EMBL/GenBank/DDBJ whole genome shotgun (WGS) entry which is preliminary data.</text>
</comment>
<feature type="domain" description="Mop" evidence="11">
    <location>
        <begin position="294"/>
        <end position="366"/>
    </location>
</feature>
<feature type="domain" description="ABC transporter" evidence="10">
    <location>
        <begin position="2"/>
        <end position="234"/>
    </location>
</feature>
<keyword evidence="5" id="KW-0547">Nucleotide-binding</keyword>
<keyword evidence="7" id="KW-1278">Translocase</keyword>
<evidence type="ECO:0000256" key="9">
    <source>
        <dbReference type="PROSITE-ProRule" id="PRU01213"/>
    </source>
</evidence>
<dbReference type="PANTHER" id="PTHR43514">
    <property type="entry name" value="ABC TRANSPORTER I FAMILY MEMBER 10"/>
    <property type="match status" value="1"/>
</dbReference>
<evidence type="ECO:0000256" key="2">
    <source>
        <dbReference type="ARBA" id="ARBA00022475"/>
    </source>
</evidence>
<dbReference type="Pfam" id="PF03459">
    <property type="entry name" value="TOBE"/>
    <property type="match status" value="1"/>
</dbReference>
<evidence type="ECO:0000256" key="8">
    <source>
        <dbReference type="ARBA" id="ARBA00023136"/>
    </source>
</evidence>
<dbReference type="InterPro" id="IPR017871">
    <property type="entry name" value="ABC_transporter-like_CS"/>
</dbReference>
<dbReference type="GO" id="GO:0016887">
    <property type="term" value="F:ATP hydrolysis activity"/>
    <property type="evidence" value="ECO:0007669"/>
    <property type="project" value="InterPro"/>
</dbReference>
<keyword evidence="2" id="KW-1003">Cell membrane</keyword>
<dbReference type="SUPFAM" id="SSF50331">
    <property type="entry name" value="MOP-like"/>
    <property type="match status" value="1"/>
</dbReference>
<dbReference type="AlphaFoldDB" id="A0A154LBU6"/>
<gene>
    <name evidence="12" type="ORF">AUP42_00350</name>
</gene>
<dbReference type="EMBL" id="LPVY01000001">
    <property type="protein sequence ID" value="KZB69498.1"/>
    <property type="molecule type" value="Genomic_DNA"/>
</dbReference>
<proteinExistence type="predicted"/>
<dbReference type="InterPro" id="IPR027417">
    <property type="entry name" value="P-loop_NTPase"/>
</dbReference>
<evidence type="ECO:0000313" key="13">
    <source>
        <dbReference type="Proteomes" id="UP000076335"/>
    </source>
</evidence>
<sequence>MSISVDIRHKIGKLDLHAQFDIAEPGITALFGPSGSGKTTIINAISGLLRPDRGRITIHDRAVFDSMKRINLAPRKRRVGYVFQDARLFPHLSVAANLFYGHKRCDRPMNKAACDDVIAMLGIGNLLSRRPNLLSGGEKQRVSLGRALLGNPEILLLDEPLSALDQGRKNEIIPYLENLRDARQLPILYVSHAIDEVARLADHMVVMEGGKTLASGSVFDMLGRTDLAPLAGQFDTGTVLPATVKSRDPQGVISFLDCAGQRFVVPFLGKKSGSPVRLHIRARDVMIARTAPTGISANNILPVTIRDIADNGGDTLDVTLGLGHDDTGENRTIHARITQWSATRLKLVIGQRVFAVIKSVTVDGHLRADDL</sequence>